<protein>
    <submittedName>
        <fullName evidence="3">Uncharacterized protein</fullName>
    </submittedName>
</protein>
<keyword evidence="4" id="KW-1185">Reference proteome</keyword>
<organism evidence="3 4">
    <name type="scientific">Thelonectria olida</name>
    <dbReference type="NCBI Taxonomy" id="1576542"/>
    <lineage>
        <taxon>Eukaryota</taxon>
        <taxon>Fungi</taxon>
        <taxon>Dikarya</taxon>
        <taxon>Ascomycota</taxon>
        <taxon>Pezizomycotina</taxon>
        <taxon>Sordariomycetes</taxon>
        <taxon>Hypocreomycetidae</taxon>
        <taxon>Hypocreales</taxon>
        <taxon>Nectriaceae</taxon>
        <taxon>Thelonectria</taxon>
    </lineage>
</organism>
<keyword evidence="2" id="KW-0812">Transmembrane</keyword>
<name>A0A9P8W2W3_9HYPO</name>
<accession>A0A9P8W2W3</accession>
<keyword evidence="2" id="KW-0472">Membrane</keyword>
<proteinExistence type="predicted"/>
<dbReference type="Proteomes" id="UP000777438">
    <property type="component" value="Unassembled WGS sequence"/>
</dbReference>
<gene>
    <name evidence="3" type="ORF">B0T10DRAFT_461676</name>
</gene>
<feature type="compositionally biased region" description="Basic and acidic residues" evidence="1">
    <location>
        <begin position="149"/>
        <end position="159"/>
    </location>
</feature>
<evidence type="ECO:0000256" key="1">
    <source>
        <dbReference type="SAM" id="MobiDB-lite"/>
    </source>
</evidence>
<reference evidence="3 4" key="1">
    <citation type="journal article" date="2021" name="Nat. Commun.">
        <title>Genetic determinants of endophytism in the Arabidopsis root mycobiome.</title>
        <authorList>
            <person name="Mesny F."/>
            <person name="Miyauchi S."/>
            <person name="Thiergart T."/>
            <person name="Pickel B."/>
            <person name="Atanasova L."/>
            <person name="Karlsson M."/>
            <person name="Huettel B."/>
            <person name="Barry K.W."/>
            <person name="Haridas S."/>
            <person name="Chen C."/>
            <person name="Bauer D."/>
            <person name="Andreopoulos W."/>
            <person name="Pangilinan J."/>
            <person name="LaButti K."/>
            <person name="Riley R."/>
            <person name="Lipzen A."/>
            <person name="Clum A."/>
            <person name="Drula E."/>
            <person name="Henrissat B."/>
            <person name="Kohler A."/>
            <person name="Grigoriev I.V."/>
            <person name="Martin F.M."/>
            <person name="Hacquard S."/>
        </authorList>
    </citation>
    <scope>NUCLEOTIDE SEQUENCE [LARGE SCALE GENOMIC DNA]</scope>
    <source>
        <strain evidence="3 4">MPI-CAGE-CH-0241</strain>
    </source>
</reference>
<feature type="transmembrane region" description="Helical" evidence="2">
    <location>
        <begin position="76"/>
        <end position="101"/>
    </location>
</feature>
<feature type="region of interest" description="Disordered" evidence="1">
    <location>
        <begin position="137"/>
        <end position="159"/>
    </location>
</feature>
<keyword evidence="2" id="KW-1133">Transmembrane helix</keyword>
<dbReference type="AlphaFoldDB" id="A0A9P8W2W3"/>
<evidence type="ECO:0000313" key="3">
    <source>
        <dbReference type="EMBL" id="KAH6886228.1"/>
    </source>
</evidence>
<evidence type="ECO:0000256" key="2">
    <source>
        <dbReference type="SAM" id="Phobius"/>
    </source>
</evidence>
<dbReference type="EMBL" id="JAGPYM010000016">
    <property type="protein sequence ID" value="KAH6886228.1"/>
    <property type="molecule type" value="Genomic_DNA"/>
</dbReference>
<evidence type="ECO:0000313" key="4">
    <source>
        <dbReference type="Proteomes" id="UP000777438"/>
    </source>
</evidence>
<comment type="caution">
    <text evidence="3">The sequence shown here is derived from an EMBL/GenBank/DDBJ whole genome shotgun (WGS) entry which is preliminary data.</text>
</comment>
<sequence length="159" mass="17513">MVSPHRPVSHHQSLPPSSPITCHPKFSLPANGLDTDWSAVRPLVRRLCSDSAVPGQRVCPLSKDGRDVPGLPHTRFWLVIHLTGFLPASVCVCCSHFALYFRTFAARVVVQRKSNWAGIEAPSHLLKGASYMSFQGQDDSDTASPLHFGKRERDARASD</sequence>